<evidence type="ECO:0000313" key="2">
    <source>
        <dbReference type="Proteomes" id="UP000218327"/>
    </source>
</evidence>
<evidence type="ECO:0008006" key="3">
    <source>
        <dbReference type="Google" id="ProtNLM"/>
    </source>
</evidence>
<proteinExistence type="predicted"/>
<accession>A0A2A5AWS6</accession>
<dbReference type="InterPro" id="IPR028994">
    <property type="entry name" value="Integrin_alpha_N"/>
</dbReference>
<gene>
    <name evidence="1" type="ORF">COA96_11190</name>
</gene>
<sequence length="496" mass="55351">MAQSNYVAFELELEENWQQLIMVDLNGDGAKDIAHSHYQPGIGRELHIYYQSPDGSFDSTPRRIEIKTEIIAVGFADLREEPGKELLLFANSGVFSLSSAIEGYAGNIKQLLQWDLVATIPNLEQVQFIENIIDIDGDGHIDLLLPGDEVFGFFKGDGAENFELISSFSTTNKSIPQSQRGGNRGGIDANISINPEQGLVVNLSRDSTSPYSDFIEQWTEEESETRTLLRSESWMPSAILAQLNDDKLLDVIYLNVGDDGLGQLNIHYQNPQTGFSETADWTGSMETRGDIQLADMNQDQQVDLLRISGNGNDWDARFFKNQNGKFNLEQPDQIMRFSGYDVRLSFPQIEDEGAPVLNVSYYTIPIVDAIRNASINRISLLYGSDASETGQLFNRRPDTRLEDSFSAANVRGLAEQMSLDYDIDGDGVKDALYITANGTLAAKRIDEHLGVADQPFWEYISARTVFEFEVLNLNTDQYPDLLLKHANTTTLLVASP</sequence>
<dbReference type="SUPFAM" id="SSF69318">
    <property type="entry name" value="Integrin alpha N-terminal domain"/>
    <property type="match status" value="1"/>
</dbReference>
<comment type="caution">
    <text evidence="1">The sequence shown here is derived from an EMBL/GenBank/DDBJ whole genome shotgun (WGS) entry which is preliminary data.</text>
</comment>
<dbReference type="EMBL" id="NVVJ01000035">
    <property type="protein sequence ID" value="PCJ23709.1"/>
    <property type="molecule type" value="Genomic_DNA"/>
</dbReference>
<protein>
    <recommendedName>
        <fullName evidence="3">VCBS repeat-containing protein</fullName>
    </recommendedName>
</protein>
<name>A0A2A5AWS6_9GAMM</name>
<reference evidence="2" key="1">
    <citation type="submission" date="2017-08" db="EMBL/GenBank/DDBJ databases">
        <title>A dynamic microbial community with high functional redundancy inhabits the cold, oxic subseafloor aquifer.</title>
        <authorList>
            <person name="Tully B.J."/>
            <person name="Wheat C.G."/>
            <person name="Glazer B.T."/>
            <person name="Huber J.A."/>
        </authorList>
    </citation>
    <scope>NUCLEOTIDE SEQUENCE [LARGE SCALE GENOMIC DNA]</scope>
</reference>
<dbReference type="AlphaFoldDB" id="A0A2A5AWS6"/>
<organism evidence="1 2">
    <name type="scientific">SAR86 cluster bacterium</name>
    <dbReference type="NCBI Taxonomy" id="2030880"/>
    <lineage>
        <taxon>Bacteria</taxon>
        <taxon>Pseudomonadati</taxon>
        <taxon>Pseudomonadota</taxon>
        <taxon>Gammaproteobacteria</taxon>
        <taxon>SAR86 cluster</taxon>
    </lineage>
</organism>
<dbReference type="Proteomes" id="UP000218327">
    <property type="component" value="Unassembled WGS sequence"/>
</dbReference>
<evidence type="ECO:0000313" key="1">
    <source>
        <dbReference type="EMBL" id="PCJ23709.1"/>
    </source>
</evidence>